<dbReference type="SUPFAM" id="SSF47090">
    <property type="entry name" value="PGBD-like"/>
    <property type="match status" value="1"/>
</dbReference>
<evidence type="ECO:0000259" key="10">
    <source>
        <dbReference type="PROSITE" id="PS52029"/>
    </source>
</evidence>
<evidence type="ECO:0000313" key="11">
    <source>
        <dbReference type="EMBL" id="MBH5322480.1"/>
    </source>
</evidence>
<reference evidence="11 12" key="1">
    <citation type="submission" date="2020-11" db="EMBL/GenBank/DDBJ databases">
        <title>Erythrobacter sediminis sp. nov., a marine bacterium from a tidal flat of Garorim Bay.</title>
        <authorList>
            <person name="Kim D."/>
            <person name="Yoo Y."/>
            <person name="Kim J.-J."/>
        </authorList>
    </citation>
    <scope>NUCLEOTIDE SEQUENCE [LARGE SCALE GENOMIC DNA]</scope>
    <source>
        <strain evidence="11 12">JGD-13</strain>
    </source>
</reference>
<dbReference type="InterPro" id="IPR002477">
    <property type="entry name" value="Peptidoglycan-bd-like"/>
</dbReference>
<dbReference type="InterPro" id="IPR050979">
    <property type="entry name" value="LD-transpeptidase"/>
</dbReference>
<evidence type="ECO:0000256" key="1">
    <source>
        <dbReference type="ARBA" id="ARBA00004752"/>
    </source>
</evidence>
<dbReference type="Proteomes" id="UP000602442">
    <property type="component" value="Unassembled WGS sequence"/>
</dbReference>
<dbReference type="EMBL" id="JAEANY010000002">
    <property type="protein sequence ID" value="MBH5322480.1"/>
    <property type="molecule type" value="Genomic_DNA"/>
</dbReference>
<sequence>MKRSYLSLILALPLAACGLNGTDSADSGGENETAQTEPAEDFGYETYGDDNYADTMASNDAAYTSIQRNSAPTDEDGSEGMNGSGIEGADTPSDIPDSQDRPIMQAQVVLDRRGFGPGVIDGRMGMSTENALRGFQEANDLEITGELDRATEEALSESSRIPATRVVTIPAGWGDIEFTDIPEDTAAKAEMDNLGYKSLDEKLAERFHTTVEVLRELNPNGRPAGAEAPDSSSTPSPTPTASGDAGESDSYFRVGQQIRVPNIGADRIAPGSITDRGWQQTLAALGVGSEQPQVDRIVVSKSASTLKAYQGDTLVAMFTVSSGSSQFPLPIGEWDIVGEAYNPPYSYDPAVLSGGEEEGETYTLPPGPNGPVGVIWIDLSKEHYGIHGTPDPETIGRAQSSGCVRLTNWDAARLAGMVDQDTQVIFEE</sequence>
<dbReference type="Gene3D" id="2.40.440.10">
    <property type="entry name" value="L,D-transpeptidase catalytic domain-like"/>
    <property type="match status" value="1"/>
</dbReference>
<keyword evidence="6 7" id="KW-0961">Cell wall biogenesis/degradation</keyword>
<feature type="active site" description="Proton donor/acceptor" evidence="7">
    <location>
        <position position="387"/>
    </location>
</feature>
<keyword evidence="12" id="KW-1185">Reference proteome</keyword>
<organism evidence="11 12">
    <name type="scientific">Aurantiacibacter sediminis</name>
    <dbReference type="NCBI Taxonomy" id="2793064"/>
    <lineage>
        <taxon>Bacteria</taxon>
        <taxon>Pseudomonadati</taxon>
        <taxon>Pseudomonadota</taxon>
        <taxon>Alphaproteobacteria</taxon>
        <taxon>Sphingomonadales</taxon>
        <taxon>Erythrobacteraceae</taxon>
        <taxon>Aurantiacibacter</taxon>
    </lineage>
</organism>
<protein>
    <submittedName>
        <fullName evidence="11">Murein L,D-transpeptidase</fullName>
    </submittedName>
</protein>
<dbReference type="PANTHER" id="PTHR30582:SF30">
    <property type="entry name" value="BLR4375 PROTEIN"/>
    <property type="match status" value="1"/>
</dbReference>
<feature type="active site" description="Nucleophile" evidence="7">
    <location>
        <position position="403"/>
    </location>
</feature>
<evidence type="ECO:0000256" key="4">
    <source>
        <dbReference type="ARBA" id="ARBA00022960"/>
    </source>
</evidence>
<dbReference type="RefSeq" id="WP_197921175.1">
    <property type="nucleotide sequence ID" value="NZ_CAWPTA010000007.1"/>
</dbReference>
<feature type="compositionally biased region" description="Polar residues" evidence="8">
    <location>
        <begin position="22"/>
        <end position="36"/>
    </location>
</feature>
<dbReference type="Gene3D" id="1.10.101.10">
    <property type="entry name" value="PGBD-like superfamily/PGBD"/>
    <property type="match status" value="1"/>
</dbReference>
<evidence type="ECO:0000256" key="2">
    <source>
        <dbReference type="ARBA" id="ARBA00005992"/>
    </source>
</evidence>
<evidence type="ECO:0000256" key="6">
    <source>
        <dbReference type="ARBA" id="ARBA00023316"/>
    </source>
</evidence>
<keyword evidence="3" id="KW-0808">Transferase</keyword>
<keyword evidence="5 7" id="KW-0573">Peptidoglycan synthesis</keyword>
<feature type="compositionally biased region" description="Polar residues" evidence="8">
    <location>
        <begin position="56"/>
        <end position="72"/>
    </location>
</feature>
<dbReference type="SUPFAM" id="SSF141523">
    <property type="entry name" value="L,D-transpeptidase catalytic domain-like"/>
    <property type="match status" value="1"/>
</dbReference>
<proteinExistence type="inferred from homology"/>
<dbReference type="Pfam" id="PF03734">
    <property type="entry name" value="YkuD"/>
    <property type="match status" value="1"/>
</dbReference>
<comment type="caution">
    <text evidence="11">The sequence shown here is derived from an EMBL/GenBank/DDBJ whole genome shotgun (WGS) entry which is preliminary data.</text>
</comment>
<dbReference type="InterPro" id="IPR038063">
    <property type="entry name" value="Transpep_catalytic_dom"/>
</dbReference>
<evidence type="ECO:0000256" key="7">
    <source>
        <dbReference type="PROSITE-ProRule" id="PRU01373"/>
    </source>
</evidence>
<evidence type="ECO:0000313" key="12">
    <source>
        <dbReference type="Proteomes" id="UP000602442"/>
    </source>
</evidence>
<feature type="region of interest" description="Disordered" evidence="8">
    <location>
        <begin position="215"/>
        <end position="248"/>
    </location>
</feature>
<gene>
    <name evidence="11" type="ORF">I5L03_07765</name>
</gene>
<feature type="region of interest" description="Disordered" evidence="8">
    <location>
        <begin position="22"/>
        <end position="100"/>
    </location>
</feature>
<evidence type="ECO:0000256" key="5">
    <source>
        <dbReference type="ARBA" id="ARBA00022984"/>
    </source>
</evidence>
<evidence type="ECO:0000256" key="9">
    <source>
        <dbReference type="SAM" id="SignalP"/>
    </source>
</evidence>
<feature type="domain" description="L,D-TPase catalytic" evidence="10">
    <location>
        <begin position="295"/>
        <end position="427"/>
    </location>
</feature>
<dbReference type="CDD" id="cd16913">
    <property type="entry name" value="YkuD_like"/>
    <property type="match status" value="1"/>
</dbReference>
<feature type="chain" id="PRO_5046345214" evidence="9">
    <location>
        <begin position="26"/>
        <end position="428"/>
    </location>
</feature>
<feature type="compositionally biased region" description="Acidic residues" evidence="8">
    <location>
        <begin position="38"/>
        <end position="52"/>
    </location>
</feature>
<comment type="pathway">
    <text evidence="1 7">Cell wall biogenesis; peptidoglycan biosynthesis.</text>
</comment>
<keyword evidence="4 7" id="KW-0133">Cell shape</keyword>
<dbReference type="InterPro" id="IPR036365">
    <property type="entry name" value="PGBD-like_sf"/>
</dbReference>
<dbReference type="InterPro" id="IPR036366">
    <property type="entry name" value="PGBDSf"/>
</dbReference>
<dbReference type="Pfam" id="PF01471">
    <property type="entry name" value="PG_binding_1"/>
    <property type="match status" value="1"/>
</dbReference>
<name>A0ABS0N4M7_9SPHN</name>
<feature type="signal peptide" evidence="9">
    <location>
        <begin position="1"/>
        <end position="25"/>
    </location>
</feature>
<dbReference type="PROSITE" id="PS52029">
    <property type="entry name" value="LD_TPASE"/>
    <property type="match status" value="1"/>
</dbReference>
<dbReference type="InterPro" id="IPR005490">
    <property type="entry name" value="LD_TPept_cat_dom"/>
</dbReference>
<comment type="similarity">
    <text evidence="2">Belongs to the YkuD family.</text>
</comment>
<dbReference type="PANTHER" id="PTHR30582">
    <property type="entry name" value="L,D-TRANSPEPTIDASE"/>
    <property type="match status" value="1"/>
</dbReference>
<keyword evidence="9" id="KW-0732">Signal</keyword>
<evidence type="ECO:0000256" key="8">
    <source>
        <dbReference type="SAM" id="MobiDB-lite"/>
    </source>
</evidence>
<evidence type="ECO:0000256" key="3">
    <source>
        <dbReference type="ARBA" id="ARBA00022679"/>
    </source>
</evidence>
<accession>A0ABS0N4M7</accession>